<comment type="caution">
    <text evidence="11">The sequence shown here is derived from an EMBL/GenBank/DDBJ whole genome shotgun (WGS) entry which is preliminary data.</text>
</comment>
<evidence type="ECO:0000256" key="1">
    <source>
        <dbReference type="ARBA" id="ARBA00004401"/>
    </source>
</evidence>
<name>A0A272EZ23_9RHOO</name>
<keyword evidence="6" id="KW-0143">Chaperone</keyword>
<dbReference type="EMBL" id="MDUX01000001">
    <property type="protein sequence ID" value="KAF7600873.1"/>
    <property type="molecule type" value="Genomic_DNA"/>
</dbReference>
<dbReference type="GO" id="GO:0005886">
    <property type="term" value="C:plasma membrane"/>
    <property type="evidence" value="ECO:0007669"/>
    <property type="project" value="UniProtKB-SubCell"/>
</dbReference>
<evidence type="ECO:0000256" key="5">
    <source>
        <dbReference type="ARBA" id="ARBA00023136"/>
    </source>
</evidence>
<dbReference type="GO" id="GO:0044877">
    <property type="term" value="F:protein-containing complex binding"/>
    <property type="evidence" value="ECO:0007669"/>
    <property type="project" value="InterPro"/>
</dbReference>
<dbReference type="Proteomes" id="UP000216107">
    <property type="component" value="Unassembled WGS sequence"/>
</dbReference>
<dbReference type="RefSeq" id="WP_095522983.1">
    <property type="nucleotide sequence ID" value="NZ_MDUX01000001.1"/>
</dbReference>
<keyword evidence="4" id="KW-1133">Transmembrane helix</keyword>
<dbReference type="PANTHER" id="PTHR38035">
    <property type="entry name" value="UPF0070 PROTEIN YFGM"/>
    <property type="match status" value="1"/>
</dbReference>
<reference evidence="10 13" key="1">
    <citation type="submission" date="2016-08" db="EMBL/GenBank/DDBJ databases">
        <title>Candidatus Dactylopiibacterium carminicum genome sequence.</title>
        <authorList>
            <person name="Ramirez-Puebla S.T."/>
            <person name="Ormeno-Orrillo E."/>
            <person name="Vera-Ponce De Leon A."/>
            <person name="Luis L."/>
            <person name="Sanchez-Flores A."/>
            <person name="Monica R."/>
            <person name="Martinez-Romero E."/>
        </authorList>
    </citation>
    <scope>NUCLEOTIDE SEQUENCE [LARGE SCALE GENOMIC DNA]</scope>
    <source>
        <strain evidence="10">END1</strain>
    </source>
</reference>
<evidence type="ECO:0000256" key="4">
    <source>
        <dbReference type="ARBA" id="ARBA00022989"/>
    </source>
</evidence>
<keyword evidence="13" id="KW-1185">Reference proteome</keyword>
<gene>
    <name evidence="10" type="ORF">BGI27_00565</name>
    <name evidence="11" type="ORF">CGU29_00600</name>
</gene>
<dbReference type="EMBL" id="NMRN01000001">
    <property type="protein sequence ID" value="PAS95372.1"/>
    <property type="molecule type" value="Genomic_DNA"/>
</dbReference>
<evidence type="ECO:0000256" key="3">
    <source>
        <dbReference type="ARBA" id="ARBA00022692"/>
    </source>
</evidence>
<reference evidence="11 12" key="2">
    <citation type="submission" date="2017-07" db="EMBL/GenBank/DDBJ databases">
        <title>Candidatus Dactylopiibacterium carminicum, a nitrogen-fixing symbiont of the cochineal insect Dactylopius coccus and Dactylopius opuntiae (Hemiptera: Coccoidea: Dactylopiidae).</title>
        <authorList>
            <person name="Vera A."/>
        </authorList>
    </citation>
    <scope>NUCLEOTIDE SEQUENCE [LARGE SCALE GENOMIC DNA]</scope>
    <source>
        <strain evidence="11 12">NFDCM</strain>
    </source>
</reference>
<evidence type="ECO:0000259" key="9">
    <source>
        <dbReference type="Pfam" id="PF09976"/>
    </source>
</evidence>
<dbReference type="Pfam" id="PF09976">
    <property type="entry name" value="TPR_21"/>
    <property type="match status" value="1"/>
</dbReference>
<dbReference type="Gene3D" id="1.25.40.10">
    <property type="entry name" value="Tetratricopeptide repeat domain"/>
    <property type="match status" value="1"/>
</dbReference>
<dbReference type="PANTHER" id="PTHR38035:SF1">
    <property type="entry name" value="ANCILLARY SECYEG TRANSLOCON SUBUNIT"/>
    <property type="match status" value="1"/>
</dbReference>
<comment type="subcellular location">
    <subcellularLocation>
        <location evidence="1">Cell membrane</location>
        <topology evidence="1">Single-pass type II membrane protein</topology>
    </subcellularLocation>
</comment>
<proteinExistence type="inferred from homology"/>
<evidence type="ECO:0000313" key="10">
    <source>
        <dbReference type="EMBL" id="KAF7600873.1"/>
    </source>
</evidence>
<keyword evidence="2" id="KW-1003">Cell membrane</keyword>
<comment type="similarity">
    <text evidence="7">Belongs to the YfgM family.</text>
</comment>
<dbReference type="Proteomes" id="UP000623509">
    <property type="component" value="Unassembled WGS sequence"/>
</dbReference>
<evidence type="ECO:0000313" key="11">
    <source>
        <dbReference type="EMBL" id="PAS95372.1"/>
    </source>
</evidence>
<protein>
    <recommendedName>
        <fullName evidence="8">Ancillary SecYEG translocon subunit</fullName>
    </recommendedName>
</protein>
<dbReference type="InterPro" id="IPR018704">
    <property type="entry name" value="SecYEG/CpoB_TPR"/>
</dbReference>
<evidence type="ECO:0000256" key="6">
    <source>
        <dbReference type="ARBA" id="ARBA00023186"/>
    </source>
</evidence>
<evidence type="ECO:0000256" key="7">
    <source>
        <dbReference type="ARBA" id="ARBA00024197"/>
    </source>
</evidence>
<feature type="domain" description="Ancillary SecYEG translocon subunit/Cell division coordinator CpoB TPR" evidence="9">
    <location>
        <begin position="16"/>
        <end position="215"/>
    </location>
</feature>
<dbReference type="SUPFAM" id="SSF48452">
    <property type="entry name" value="TPR-like"/>
    <property type="match status" value="1"/>
</dbReference>
<accession>A0A272EZ23</accession>
<evidence type="ECO:0000256" key="2">
    <source>
        <dbReference type="ARBA" id="ARBA00022475"/>
    </source>
</evidence>
<evidence type="ECO:0000256" key="8">
    <source>
        <dbReference type="ARBA" id="ARBA00024235"/>
    </source>
</evidence>
<keyword evidence="3" id="KW-0812">Transmembrane</keyword>
<evidence type="ECO:0000313" key="13">
    <source>
        <dbReference type="Proteomes" id="UP000623509"/>
    </source>
</evidence>
<organism evidence="11 12">
    <name type="scientific">Candidatus Dactylopiibacterium carminicum</name>
    <dbReference type="NCBI Taxonomy" id="857335"/>
    <lineage>
        <taxon>Bacteria</taxon>
        <taxon>Pseudomonadati</taxon>
        <taxon>Pseudomonadota</taxon>
        <taxon>Betaproteobacteria</taxon>
        <taxon>Rhodocyclales</taxon>
        <taxon>Rhodocyclaceae</taxon>
        <taxon>Candidatus Dactylopiibacterium</taxon>
    </lineage>
</organism>
<evidence type="ECO:0000313" key="12">
    <source>
        <dbReference type="Proteomes" id="UP000216107"/>
    </source>
</evidence>
<dbReference type="InterPro" id="IPR026039">
    <property type="entry name" value="YfgM"/>
</dbReference>
<dbReference type="PIRSF" id="PIRSF006170">
    <property type="entry name" value="YfgM"/>
    <property type="match status" value="1"/>
</dbReference>
<dbReference type="OrthoDB" id="8521102at2"/>
<sequence length="217" mass="22921">MPAYDLEEQEQLAAIKAWWEKYGNLLTGVALVVALAVSGVQGWRWYSAGQAGKAGALYAAVSQAALAKDADKTRALTDELIDKHGSTLSAELAALQMAQLEVEAGKPDAARAYLERLVDKGSDALLRDLARLRLASLQSDAGDLDAAARTLQATPVPALNARFEDLRGDILFAKGSADEARAAYQRALAAINKTPASAQSQGIRFVVQTKLDALGGA</sequence>
<dbReference type="InterPro" id="IPR011990">
    <property type="entry name" value="TPR-like_helical_dom_sf"/>
</dbReference>
<dbReference type="AlphaFoldDB" id="A0A272EZ23"/>
<keyword evidence="5" id="KW-0472">Membrane</keyword>